<reference evidence="1" key="1">
    <citation type="submission" date="2019-10" db="EMBL/GenBank/DDBJ databases">
        <authorList>
            <consortium name="DOE Joint Genome Institute"/>
            <person name="Kuo A."/>
            <person name="Miyauchi S."/>
            <person name="Kiss E."/>
            <person name="Drula E."/>
            <person name="Kohler A."/>
            <person name="Sanchez-Garcia M."/>
            <person name="Andreopoulos B."/>
            <person name="Barry K.W."/>
            <person name="Bonito G."/>
            <person name="Buee M."/>
            <person name="Carver A."/>
            <person name="Chen C."/>
            <person name="Cichocki N."/>
            <person name="Clum A."/>
            <person name="Culley D."/>
            <person name="Crous P.W."/>
            <person name="Fauchery L."/>
            <person name="Girlanda M."/>
            <person name="Hayes R."/>
            <person name="Keri Z."/>
            <person name="Labutti K."/>
            <person name="Lipzen A."/>
            <person name="Lombard V."/>
            <person name="Magnuson J."/>
            <person name="Maillard F."/>
            <person name="Morin E."/>
            <person name="Murat C."/>
            <person name="Nolan M."/>
            <person name="Ohm R."/>
            <person name="Pangilinan J."/>
            <person name="Pereira M."/>
            <person name="Perotto S."/>
            <person name="Peter M."/>
            <person name="Riley R."/>
            <person name="Sitrit Y."/>
            <person name="Stielow B."/>
            <person name="Szollosi G."/>
            <person name="Zifcakova L."/>
            <person name="Stursova M."/>
            <person name="Spatafora J.W."/>
            <person name="Tedersoo L."/>
            <person name="Vaario L.-M."/>
            <person name="Yamada A."/>
            <person name="Yan M."/>
            <person name="Wang P."/>
            <person name="Xu J."/>
            <person name="Bruns T."/>
            <person name="Baldrian P."/>
            <person name="Vilgalys R."/>
            <person name="Henrissat B."/>
            <person name="Grigoriev I.V."/>
            <person name="Hibbett D."/>
            <person name="Nagy L.G."/>
            <person name="Martin F.M."/>
        </authorList>
    </citation>
    <scope>NUCLEOTIDE SEQUENCE</scope>
    <source>
        <strain evidence="1">P2</strain>
    </source>
</reference>
<reference evidence="1" key="2">
    <citation type="journal article" date="2020" name="Nat. Commun.">
        <title>Large-scale genome sequencing of mycorrhizal fungi provides insights into the early evolution of symbiotic traits.</title>
        <authorList>
            <person name="Miyauchi S."/>
            <person name="Kiss E."/>
            <person name="Kuo A."/>
            <person name="Drula E."/>
            <person name="Kohler A."/>
            <person name="Sanchez-Garcia M."/>
            <person name="Morin E."/>
            <person name="Andreopoulos B."/>
            <person name="Barry K.W."/>
            <person name="Bonito G."/>
            <person name="Buee M."/>
            <person name="Carver A."/>
            <person name="Chen C."/>
            <person name="Cichocki N."/>
            <person name="Clum A."/>
            <person name="Culley D."/>
            <person name="Crous P.W."/>
            <person name="Fauchery L."/>
            <person name="Girlanda M."/>
            <person name="Hayes R.D."/>
            <person name="Keri Z."/>
            <person name="LaButti K."/>
            <person name="Lipzen A."/>
            <person name="Lombard V."/>
            <person name="Magnuson J."/>
            <person name="Maillard F."/>
            <person name="Murat C."/>
            <person name="Nolan M."/>
            <person name="Ohm R.A."/>
            <person name="Pangilinan J."/>
            <person name="Pereira M.F."/>
            <person name="Perotto S."/>
            <person name="Peter M."/>
            <person name="Pfister S."/>
            <person name="Riley R."/>
            <person name="Sitrit Y."/>
            <person name="Stielow J.B."/>
            <person name="Szollosi G."/>
            <person name="Zifcakova L."/>
            <person name="Stursova M."/>
            <person name="Spatafora J.W."/>
            <person name="Tedersoo L."/>
            <person name="Vaario L.M."/>
            <person name="Yamada A."/>
            <person name="Yan M."/>
            <person name="Wang P."/>
            <person name="Xu J."/>
            <person name="Bruns T."/>
            <person name="Baldrian P."/>
            <person name="Vilgalys R."/>
            <person name="Dunand C."/>
            <person name="Henrissat B."/>
            <person name="Grigoriev I.V."/>
            <person name="Hibbett D."/>
            <person name="Nagy L.G."/>
            <person name="Martin F.M."/>
        </authorList>
    </citation>
    <scope>NUCLEOTIDE SEQUENCE</scope>
    <source>
        <strain evidence="1">P2</strain>
    </source>
</reference>
<evidence type="ECO:0000313" key="2">
    <source>
        <dbReference type="Proteomes" id="UP000886501"/>
    </source>
</evidence>
<keyword evidence="2" id="KW-1185">Reference proteome</keyword>
<dbReference type="Proteomes" id="UP000886501">
    <property type="component" value="Unassembled WGS sequence"/>
</dbReference>
<sequence>MHLNPSVTWDALPLPGDTREMDSGVQPPESRESPHNSLADSREDGLREVDPGACAPESTGRHAMMRFSAPRLKAKEIDAGAHAPVPQQRTISPLPSPSWERVQALVCCYEQSPMGVQT</sequence>
<proteinExistence type="predicted"/>
<comment type="caution">
    <text evidence="1">The sequence shown here is derived from an EMBL/GenBank/DDBJ whole genome shotgun (WGS) entry which is preliminary data.</text>
</comment>
<accession>A0ACB6ZAE9</accession>
<evidence type="ECO:0000313" key="1">
    <source>
        <dbReference type="EMBL" id="KAF9646719.1"/>
    </source>
</evidence>
<gene>
    <name evidence="1" type="ORF">BDM02DRAFT_3188551</name>
</gene>
<dbReference type="EMBL" id="MU118050">
    <property type="protein sequence ID" value="KAF9646719.1"/>
    <property type="molecule type" value="Genomic_DNA"/>
</dbReference>
<protein>
    <submittedName>
        <fullName evidence="1">Uncharacterized protein</fullName>
    </submittedName>
</protein>
<organism evidence="1 2">
    <name type="scientific">Thelephora ganbajun</name>
    <name type="common">Ganba fungus</name>
    <dbReference type="NCBI Taxonomy" id="370292"/>
    <lineage>
        <taxon>Eukaryota</taxon>
        <taxon>Fungi</taxon>
        <taxon>Dikarya</taxon>
        <taxon>Basidiomycota</taxon>
        <taxon>Agaricomycotina</taxon>
        <taxon>Agaricomycetes</taxon>
        <taxon>Thelephorales</taxon>
        <taxon>Thelephoraceae</taxon>
        <taxon>Thelephora</taxon>
    </lineage>
</organism>
<name>A0ACB6ZAE9_THEGA</name>